<dbReference type="CDD" id="cd01130">
    <property type="entry name" value="VirB11-like_ATPase"/>
    <property type="match status" value="1"/>
</dbReference>
<dbReference type="Gene3D" id="3.40.50.300">
    <property type="entry name" value="P-loop containing nucleotide triphosphate hydrolases"/>
    <property type="match status" value="1"/>
</dbReference>
<dbReference type="Gene3D" id="3.30.450.380">
    <property type="match status" value="1"/>
</dbReference>
<organism evidence="3 4">
    <name type="scientific">Thermodesulfitimonas autotrophica</name>
    <dbReference type="NCBI Taxonomy" id="1894989"/>
    <lineage>
        <taxon>Bacteria</taxon>
        <taxon>Bacillati</taxon>
        <taxon>Bacillota</taxon>
        <taxon>Clostridia</taxon>
        <taxon>Thermoanaerobacterales</taxon>
        <taxon>Thermoanaerobacteraceae</taxon>
        <taxon>Thermodesulfitimonas</taxon>
    </lineage>
</organism>
<feature type="domain" description="Bacterial type II secretion system protein E" evidence="2">
    <location>
        <begin position="94"/>
        <end position="355"/>
    </location>
</feature>
<accession>A0A3N5AXG3</accession>
<dbReference type="PANTHER" id="PTHR30486">
    <property type="entry name" value="TWITCHING MOTILITY PROTEIN PILT"/>
    <property type="match status" value="1"/>
</dbReference>
<dbReference type="SUPFAM" id="SSF52540">
    <property type="entry name" value="P-loop containing nucleoside triphosphate hydrolases"/>
    <property type="match status" value="1"/>
</dbReference>
<dbReference type="PANTHER" id="PTHR30486:SF6">
    <property type="entry name" value="TYPE IV PILUS RETRACTATION ATPASE PILT"/>
    <property type="match status" value="1"/>
</dbReference>
<dbReference type="InterPro" id="IPR050921">
    <property type="entry name" value="T4SS_GSP_E_ATPase"/>
</dbReference>
<proteinExistence type="inferred from homology"/>
<dbReference type="AlphaFoldDB" id="A0A3N5AXG3"/>
<comment type="caution">
    <text evidence="3">The sequence shown here is derived from an EMBL/GenBank/DDBJ whole genome shotgun (WGS) entry which is preliminary data.</text>
</comment>
<comment type="similarity">
    <text evidence="1">Belongs to the GSP E family.</text>
</comment>
<dbReference type="GO" id="GO:0016887">
    <property type="term" value="F:ATP hydrolysis activity"/>
    <property type="evidence" value="ECO:0007669"/>
    <property type="project" value="InterPro"/>
</dbReference>
<gene>
    <name evidence="3" type="ORF">EDD75_0401</name>
</gene>
<evidence type="ECO:0000313" key="4">
    <source>
        <dbReference type="Proteomes" id="UP000282654"/>
    </source>
</evidence>
<protein>
    <submittedName>
        <fullName evidence="3">Pilus assembly protein CpaF</fullName>
    </submittedName>
</protein>
<dbReference type="Proteomes" id="UP000282654">
    <property type="component" value="Unassembled WGS sequence"/>
</dbReference>
<evidence type="ECO:0000313" key="3">
    <source>
        <dbReference type="EMBL" id="RPF49583.1"/>
    </source>
</evidence>
<reference evidence="3 4" key="1">
    <citation type="submission" date="2018-11" db="EMBL/GenBank/DDBJ databases">
        <title>Genomic Encyclopedia of Type Strains, Phase IV (KMG-IV): sequencing the most valuable type-strain genomes for metagenomic binning, comparative biology and taxonomic classification.</title>
        <authorList>
            <person name="Goeker M."/>
        </authorList>
    </citation>
    <scope>NUCLEOTIDE SEQUENCE [LARGE SCALE GENOMIC DNA]</scope>
    <source>
        <strain evidence="3 4">DSM 102936</strain>
    </source>
</reference>
<dbReference type="Pfam" id="PF00437">
    <property type="entry name" value="T2SSE"/>
    <property type="match status" value="1"/>
</dbReference>
<dbReference type="RefSeq" id="WP_123927261.1">
    <property type="nucleotide sequence ID" value="NZ_RKRE01000001.1"/>
</dbReference>
<evidence type="ECO:0000256" key="1">
    <source>
        <dbReference type="ARBA" id="ARBA00006611"/>
    </source>
</evidence>
<dbReference type="InterPro" id="IPR001482">
    <property type="entry name" value="T2SS/T4SS_dom"/>
</dbReference>
<keyword evidence="4" id="KW-1185">Reference proteome</keyword>
<evidence type="ECO:0000259" key="2">
    <source>
        <dbReference type="Pfam" id="PF00437"/>
    </source>
</evidence>
<dbReference type="InterPro" id="IPR027417">
    <property type="entry name" value="P-loop_NTPase"/>
</dbReference>
<dbReference type="EMBL" id="RKRE01000001">
    <property type="protein sequence ID" value="RPF49583.1"/>
    <property type="molecule type" value="Genomic_DNA"/>
</dbReference>
<sequence>MNNEESLIQKLLSGQEFFSEQDAGAVEILRLKVLERVRRENPAALRNPRAHEGYLRTVAHLEAETRVDLIESVVQDILGYGPLQRYIFPERDEDRDVTEVMVTDHSQVYVERRGVLEEAPVRFRNEEHLRTIAQKIVMTCGRRIDESCPEQDAHLPDGSRVHVVIPPLSPLGTTMTIRRFPEPLTMRDLLESNTLTEEVASFLREAIGRKLNVVITGGMGSGKTTLLNALTSFISEAYGPTASLVCFEDALELQPQHRNVRRFLSRPPGLDGRGGIELADMVKKMLLRLRPDFIILGESRGREAYYVASAMFVGHPAMTTFHADSAVDAALYRFPTMLMMSDEGKSEGRAACLEKTAMALDVVVHCAKVEVEPRRFARRVVQVAEVLRQETPDGLKPAPRVVFAYKGGRIEQVAEPKVFSKKRREW</sequence>
<dbReference type="OrthoDB" id="9810761at2"/>
<name>A0A3N5AXG3_9THEO</name>